<accession>A0A8X7Z7J0</accession>
<dbReference type="PANTHER" id="PTHR34130">
    <property type="entry name" value="OS08G0243800 PROTEIN"/>
    <property type="match status" value="1"/>
</dbReference>
<keyword evidence="3" id="KW-1185">Reference proteome</keyword>
<dbReference type="EMBL" id="JAAWWB010000016">
    <property type="protein sequence ID" value="KAG6763575.1"/>
    <property type="molecule type" value="Genomic_DNA"/>
</dbReference>
<dbReference type="PANTHER" id="PTHR34130:SF5">
    <property type="entry name" value="OS08G0243800 PROTEIN"/>
    <property type="match status" value="1"/>
</dbReference>
<evidence type="ECO:0000313" key="2">
    <source>
        <dbReference type="EMBL" id="KAG6763575.1"/>
    </source>
</evidence>
<organism evidence="2 3">
    <name type="scientific">Populus tomentosa</name>
    <name type="common">Chinese white poplar</name>
    <dbReference type="NCBI Taxonomy" id="118781"/>
    <lineage>
        <taxon>Eukaryota</taxon>
        <taxon>Viridiplantae</taxon>
        <taxon>Streptophyta</taxon>
        <taxon>Embryophyta</taxon>
        <taxon>Tracheophyta</taxon>
        <taxon>Spermatophyta</taxon>
        <taxon>Magnoliopsida</taxon>
        <taxon>eudicotyledons</taxon>
        <taxon>Gunneridae</taxon>
        <taxon>Pentapetalae</taxon>
        <taxon>rosids</taxon>
        <taxon>fabids</taxon>
        <taxon>Malpighiales</taxon>
        <taxon>Salicaceae</taxon>
        <taxon>Saliceae</taxon>
        <taxon>Populus</taxon>
    </lineage>
</organism>
<proteinExistence type="predicted"/>
<comment type="caution">
    <text evidence="2">The sequence shown here is derived from an EMBL/GenBank/DDBJ whole genome shotgun (WGS) entry which is preliminary data.</text>
</comment>
<dbReference type="Proteomes" id="UP000886885">
    <property type="component" value="Chromosome 8D"/>
</dbReference>
<reference evidence="2" key="1">
    <citation type="journal article" date="2020" name="bioRxiv">
        <title>Hybrid origin of Populus tomentosa Carr. identified through genome sequencing and phylogenomic analysis.</title>
        <authorList>
            <person name="An X."/>
            <person name="Gao K."/>
            <person name="Chen Z."/>
            <person name="Li J."/>
            <person name="Yang X."/>
            <person name="Yang X."/>
            <person name="Zhou J."/>
            <person name="Guo T."/>
            <person name="Zhao T."/>
            <person name="Huang S."/>
            <person name="Miao D."/>
            <person name="Khan W.U."/>
            <person name="Rao P."/>
            <person name="Ye M."/>
            <person name="Lei B."/>
            <person name="Liao W."/>
            <person name="Wang J."/>
            <person name="Ji L."/>
            <person name="Li Y."/>
            <person name="Guo B."/>
            <person name="Mustafa N.S."/>
            <person name="Li S."/>
            <person name="Yun Q."/>
            <person name="Keller S.R."/>
            <person name="Mao J."/>
            <person name="Zhang R."/>
            <person name="Strauss S.H."/>
        </authorList>
    </citation>
    <scope>NUCLEOTIDE SEQUENCE</scope>
    <source>
        <strain evidence="2">GM15</strain>
        <tissue evidence="2">Leaf</tissue>
    </source>
</reference>
<evidence type="ECO:0000256" key="1">
    <source>
        <dbReference type="SAM" id="MobiDB-lite"/>
    </source>
</evidence>
<name>A0A8X7Z7J0_POPTO</name>
<protein>
    <submittedName>
        <fullName evidence="2">Uncharacterized protein</fullName>
    </submittedName>
</protein>
<evidence type="ECO:0000313" key="3">
    <source>
        <dbReference type="Proteomes" id="UP000886885"/>
    </source>
</evidence>
<dbReference type="OrthoDB" id="1576948at2759"/>
<sequence length="259" mass="29107">MIFTMVAKETSLQVPVHDNSELQDFDDAAETLSLCDLPPNGYASNWDGFSREDQSLGSSFDQDFFEFFSEDFTASNYPKDEIIFCGKLITCKGEAVAEKTQILESTKKAKNTKKSFIFPWKSSSFNKSRATSSKQLQEKSDKTLQEPLSENHGFATRKYDDRYDFSMKKVSTLATPTKPRWYFMAFGVGRLPMEMELSDIKMRQSKKSPSRMIQSEKVIETSSGNKRGKGSWSLLRVLGCNSQHSSARAKASLGGAPIV</sequence>
<feature type="region of interest" description="Disordered" evidence="1">
    <location>
        <begin position="128"/>
        <end position="151"/>
    </location>
</feature>
<dbReference type="AlphaFoldDB" id="A0A8X7Z7J0"/>
<gene>
    <name evidence="2" type="ORF">POTOM_031001</name>
</gene>